<reference evidence="6 7" key="1">
    <citation type="submission" date="2023-03" db="EMBL/GenBank/DDBJ databases">
        <title>Draft genome sequence of Thalassotalea eurytherma JCM 18482T.</title>
        <authorList>
            <person name="Sawabe T."/>
        </authorList>
    </citation>
    <scope>NUCLEOTIDE SEQUENCE [LARGE SCALE GENOMIC DNA]</scope>
    <source>
        <strain evidence="6 7">JCM 18482</strain>
    </source>
</reference>
<feature type="chain" id="PRO_5046065921" description="diguanylate cyclase" evidence="4">
    <location>
        <begin position="23"/>
        <end position="601"/>
    </location>
</feature>
<dbReference type="NCBIfam" id="TIGR00254">
    <property type="entry name" value="GGDEF"/>
    <property type="match status" value="1"/>
</dbReference>
<accession>A0ABQ6H1I0</accession>
<protein>
    <recommendedName>
        <fullName evidence="1">diguanylate cyclase</fullName>
        <ecNumber evidence="1">2.7.7.65</ecNumber>
    </recommendedName>
</protein>
<dbReference type="EMBL" id="BSSU01000001">
    <property type="protein sequence ID" value="GLX80620.1"/>
    <property type="molecule type" value="Genomic_DNA"/>
</dbReference>
<gene>
    <name evidence="6" type="ORF">theurythT_00720</name>
</gene>
<keyword evidence="7" id="KW-1185">Reference proteome</keyword>
<evidence type="ECO:0000256" key="2">
    <source>
        <dbReference type="ARBA" id="ARBA00034247"/>
    </source>
</evidence>
<feature type="transmembrane region" description="Helical" evidence="3">
    <location>
        <begin position="415"/>
        <end position="433"/>
    </location>
</feature>
<evidence type="ECO:0000259" key="5">
    <source>
        <dbReference type="PROSITE" id="PS50887"/>
    </source>
</evidence>
<dbReference type="SUPFAM" id="SSF55073">
    <property type="entry name" value="Nucleotide cyclase"/>
    <property type="match status" value="1"/>
</dbReference>
<sequence length="601" mass="69014">MLFPINFFVLIISIFTAFPSAAQSNLTEQIRTATFQQKFCSIKNDLKNIENEIQHSSKTKDELIWLLIGKANFEDYCNLNRAQSKTLLEAFRPSIEQASQVESRAIFYLTLGDIYTSESNPSEMIKGCDLYSKSIEEGLNDVHPYIKTNILVQNVSYCEQLTPIEQYQKLLNIHKSVIDSVDLLIKKIPLDAIYNLFIQEGELGLATNLGQELLSLYKSTYGPHYLLVDTYHQSLDYLTLGRVDDSQYYLDLIENFSGDKRLHESLINVLKLQLYFATQDYQQAFVYAEKLLPEYQSFKNYANSGKLAIIRATICLELNKTSCVEDFVDDLENQVTDEDYKQEYLPYFLARYQSLDHNELSNQIIEFQQLWQEKINKAQDSSLRQAIAQVSQNALISDVTENTLNSEEKTFNNRSIIIFGIFVSVFISITLIFNRKQTKPTDFDDLTHLYTRRAALKKSKSVAKLVKNQPHAIVLFDLDNFKLLNQRFGYLTGDLALNQIAQLTTNYVRESDIVGRLSGEEFFIFMPFTSRDVAIDRVKNLKKQIDSHTITTLSGDKTKLTASFAVSFVKDYKQIEKEVEILHQSIAKQQPVSTLSPVICL</sequence>
<keyword evidence="3" id="KW-0472">Membrane</keyword>
<dbReference type="InterPro" id="IPR000160">
    <property type="entry name" value="GGDEF_dom"/>
</dbReference>
<dbReference type="Gene3D" id="3.30.70.270">
    <property type="match status" value="1"/>
</dbReference>
<keyword evidence="4" id="KW-0732">Signal</keyword>
<dbReference type="PROSITE" id="PS50887">
    <property type="entry name" value="GGDEF"/>
    <property type="match status" value="1"/>
</dbReference>
<evidence type="ECO:0000256" key="1">
    <source>
        <dbReference type="ARBA" id="ARBA00012528"/>
    </source>
</evidence>
<dbReference type="SMART" id="SM00267">
    <property type="entry name" value="GGDEF"/>
    <property type="match status" value="1"/>
</dbReference>
<evidence type="ECO:0000256" key="4">
    <source>
        <dbReference type="SAM" id="SignalP"/>
    </source>
</evidence>
<dbReference type="Proteomes" id="UP001157133">
    <property type="component" value="Unassembled WGS sequence"/>
</dbReference>
<comment type="catalytic activity">
    <reaction evidence="2">
        <text>2 GTP = 3',3'-c-di-GMP + 2 diphosphate</text>
        <dbReference type="Rhea" id="RHEA:24898"/>
        <dbReference type="ChEBI" id="CHEBI:33019"/>
        <dbReference type="ChEBI" id="CHEBI:37565"/>
        <dbReference type="ChEBI" id="CHEBI:58805"/>
        <dbReference type="EC" id="2.7.7.65"/>
    </reaction>
</comment>
<keyword evidence="3" id="KW-0812">Transmembrane</keyword>
<dbReference type="EC" id="2.7.7.65" evidence="1"/>
<dbReference type="RefSeq" id="WP_284205934.1">
    <property type="nucleotide sequence ID" value="NZ_BSSU01000001.1"/>
</dbReference>
<evidence type="ECO:0000256" key="3">
    <source>
        <dbReference type="SAM" id="Phobius"/>
    </source>
</evidence>
<keyword evidence="3" id="KW-1133">Transmembrane helix</keyword>
<dbReference type="Pfam" id="PF00990">
    <property type="entry name" value="GGDEF"/>
    <property type="match status" value="1"/>
</dbReference>
<feature type="domain" description="GGDEF" evidence="5">
    <location>
        <begin position="469"/>
        <end position="601"/>
    </location>
</feature>
<dbReference type="PANTHER" id="PTHR45138:SF9">
    <property type="entry name" value="DIGUANYLATE CYCLASE DGCM-RELATED"/>
    <property type="match status" value="1"/>
</dbReference>
<evidence type="ECO:0000313" key="6">
    <source>
        <dbReference type="EMBL" id="GLX80620.1"/>
    </source>
</evidence>
<dbReference type="InterPro" id="IPR029787">
    <property type="entry name" value="Nucleotide_cyclase"/>
</dbReference>
<name>A0ABQ6H1I0_9GAMM</name>
<dbReference type="PANTHER" id="PTHR45138">
    <property type="entry name" value="REGULATORY COMPONENTS OF SENSORY TRANSDUCTION SYSTEM"/>
    <property type="match status" value="1"/>
</dbReference>
<dbReference type="InterPro" id="IPR043128">
    <property type="entry name" value="Rev_trsase/Diguanyl_cyclase"/>
</dbReference>
<comment type="caution">
    <text evidence="6">The sequence shown here is derived from an EMBL/GenBank/DDBJ whole genome shotgun (WGS) entry which is preliminary data.</text>
</comment>
<proteinExistence type="predicted"/>
<evidence type="ECO:0000313" key="7">
    <source>
        <dbReference type="Proteomes" id="UP001157133"/>
    </source>
</evidence>
<feature type="signal peptide" evidence="4">
    <location>
        <begin position="1"/>
        <end position="22"/>
    </location>
</feature>
<dbReference type="CDD" id="cd01949">
    <property type="entry name" value="GGDEF"/>
    <property type="match status" value="1"/>
</dbReference>
<organism evidence="6 7">
    <name type="scientific">Thalassotalea eurytherma</name>
    <dbReference type="NCBI Taxonomy" id="1144278"/>
    <lineage>
        <taxon>Bacteria</taxon>
        <taxon>Pseudomonadati</taxon>
        <taxon>Pseudomonadota</taxon>
        <taxon>Gammaproteobacteria</taxon>
        <taxon>Alteromonadales</taxon>
        <taxon>Colwelliaceae</taxon>
        <taxon>Thalassotalea</taxon>
    </lineage>
</organism>
<dbReference type="InterPro" id="IPR050469">
    <property type="entry name" value="Diguanylate_Cyclase"/>
</dbReference>